<feature type="binding site" evidence="6">
    <location>
        <position position="135"/>
    </location>
    <ligand>
        <name>(6R)-10-formyltetrahydrofolate</name>
        <dbReference type="ChEBI" id="CHEBI:195366"/>
    </ligand>
</feature>
<dbReference type="AlphaFoldDB" id="A0A7W4K7F8"/>
<feature type="domain" description="Formyl transferase N-terminal" evidence="8">
    <location>
        <begin position="31"/>
        <end position="210"/>
    </location>
</feature>
<feature type="binding site" evidence="6">
    <location>
        <begin position="39"/>
        <end position="41"/>
    </location>
    <ligand>
        <name>N(1)-(5-phospho-beta-D-ribosyl)glycinamide</name>
        <dbReference type="ChEBI" id="CHEBI:143788"/>
    </ligand>
</feature>
<keyword evidence="10" id="KW-1185">Reference proteome</keyword>
<dbReference type="EC" id="2.1.2.2" evidence="6"/>
<comment type="caution">
    <text evidence="9">The sequence shown here is derived from an EMBL/GenBank/DDBJ whole genome shotgun (WGS) entry which is preliminary data.</text>
</comment>
<evidence type="ECO:0000256" key="6">
    <source>
        <dbReference type="HAMAP-Rule" id="MF_01930"/>
    </source>
</evidence>
<comment type="function">
    <text evidence="6">Catalyzes the transfer of a formyl group from 10-formyltetrahydrofolate to 5-phospho-ribosyl-glycinamide (GAR), producing 5-phospho-ribosyl-N-formylglycinamide (FGAR) and tetrahydrofolate.</text>
</comment>
<evidence type="ECO:0000256" key="3">
    <source>
        <dbReference type="ARBA" id="ARBA00022755"/>
    </source>
</evidence>
<comment type="catalytic activity">
    <reaction evidence="5 6">
        <text>N(1)-(5-phospho-beta-D-ribosyl)glycinamide + (6R)-10-formyltetrahydrofolate = N(2)-formyl-N(1)-(5-phospho-beta-D-ribosyl)glycinamide + (6S)-5,6,7,8-tetrahydrofolate + H(+)</text>
        <dbReference type="Rhea" id="RHEA:15053"/>
        <dbReference type="ChEBI" id="CHEBI:15378"/>
        <dbReference type="ChEBI" id="CHEBI:57453"/>
        <dbReference type="ChEBI" id="CHEBI:143788"/>
        <dbReference type="ChEBI" id="CHEBI:147286"/>
        <dbReference type="ChEBI" id="CHEBI:195366"/>
        <dbReference type="EC" id="2.1.2.2"/>
    </reaction>
</comment>
<dbReference type="NCBIfam" id="TIGR00639">
    <property type="entry name" value="PurN"/>
    <property type="match status" value="1"/>
</dbReference>
<dbReference type="InterPro" id="IPR004607">
    <property type="entry name" value="GART"/>
</dbReference>
<dbReference type="InterPro" id="IPR036477">
    <property type="entry name" value="Formyl_transf_N_sf"/>
</dbReference>
<dbReference type="CDD" id="cd08645">
    <property type="entry name" value="FMT_core_GART"/>
    <property type="match status" value="1"/>
</dbReference>
<evidence type="ECO:0000256" key="2">
    <source>
        <dbReference type="ARBA" id="ARBA00022679"/>
    </source>
</evidence>
<dbReference type="PANTHER" id="PTHR43369">
    <property type="entry name" value="PHOSPHORIBOSYLGLYCINAMIDE FORMYLTRANSFERASE"/>
    <property type="match status" value="1"/>
</dbReference>
<proteinExistence type="inferred from homology"/>
<protein>
    <recommendedName>
        <fullName evidence="6">Phosphoribosylglycinamide formyltransferase</fullName>
        <ecNumber evidence="6">2.1.2.2</ecNumber>
    </recommendedName>
    <alternativeName>
        <fullName evidence="6">5'-phosphoribosylglycinamide transformylase</fullName>
    </alternativeName>
    <alternativeName>
        <fullName evidence="6">GAR transformylase</fullName>
        <shortName evidence="6">GART</shortName>
    </alternativeName>
</protein>
<dbReference type="Proteomes" id="UP000578030">
    <property type="component" value="Unassembled WGS sequence"/>
</dbReference>
<dbReference type="SUPFAM" id="SSF53328">
    <property type="entry name" value="Formyltransferase"/>
    <property type="match status" value="1"/>
</dbReference>
<dbReference type="GO" id="GO:0004644">
    <property type="term" value="F:phosphoribosylglycinamide formyltransferase activity"/>
    <property type="evidence" value="ECO:0007669"/>
    <property type="project" value="UniProtKB-UniRule"/>
</dbReference>
<gene>
    <name evidence="6" type="primary">purN</name>
    <name evidence="9" type="ORF">HLH28_09355</name>
</gene>
<dbReference type="Gene3D" id="3.40.50.170">
    <property type="entry name" value="Formyl transferase, N-terminal domain"/>
    <property type="match status" value="1"/>
</dbReference>
<dbReference type="InterPro" id="IPR001555">
    <property type="entry name" value="GART_AS"/>
</dbReference>
<keyword evidence="3 6" id="KW-0658">Purine biosynthesis</keyword>
<feature type="site" description="Raises pKa of active site His" evidence="6">
    <location>
        <position position="173"/>
    </location>
</feature>
<dbReference type="GO" id="GO:0005829">
    <property type="term" value="C:cytosol"/>
    <property type="evidence" value="ECO:0007669"/>
    <property type="project" value="TreeGrafter"/>
</dbReference>
<dbReference type="InterPro" id="IPR002376">
    <property type="entry name" value="Formyl_transf_N"/>
</dbReference>
<feature type="region of interest" description="Disordered" evidence="7">
    <location>
        <begin position="1"/>
        <end position="22"/>
    </location>
</feature>
<feature type="binding site" evidence="6">
    <location>
        <begin position="118"/>
        <end position="121"/>
    </location>
    <ligand>
        <name>(6R)-10-formyltetrahydrofolate</name>
        <dbReference type="ChEBI" id="CHEBI:195366"/>
    </ligand>
</feature>
<organism evidence="9 10">
    <name type="scientific">Gluconacetobacter tumulisoli</name>
    <dbReference type="NCBI Taxonomy" id="1286189"/>
    <lineage>
        <taxon>Bacteria</taxon>
        <taxon>Pseudomonadati</taxon>
        <taxon>Pseudomonadota</taxon>
        <taxon>Alphaproteobacteria</taxon>
        <taxon>Acetobacterales</taxon>
        <taxon>Acetobacteraceae</taxon>
        <taxon>Gluconacetobacter</taxon>
    </lineage>
</organism>
<evidence type="ECO:0000313" key="10">
    <source>
        <dbReference type="Proteomes" id="UP000578030"/>
    </source>
</evidence>
<evidence type="ECO:0000256" key="5">
    <source>
        <dbReference type="ARBA" id="ARBA00047664"/>
    </source>
</evidence>
<sequence length="230" mass="24690">MGRRRACASPPGPILPADPVTHDRRATKRPIAILISGRGSNMRALIDACAAPDFPARIALVLSNRPDAPGLAVAQAAGLRTASVDHRPFRGDREAHERAIDAMLREAGVELVCLAGYMRLLTPFLTGAWSGRMLNIHPSLLPAFPGLHTHERALATGVKLHGCTVHLVTEIMDDGPIIGQAAVPVHADDTPDRLAARVLRQEHHLYPAALRKILDPDGADDPATESLLFL</sequence>
<name>A0A7W4K7F8_9PROT</name>
<evidence type="ECO:0000256" key="4">
    <source>
        <dbReference type="ARBA" id="ARBA00038440"/>
    </source>
</evidence>
<evidence type="ECO:0000256" key="1">
    <source>
        <dbReference type="ARBA" id="ARBA00005054"/>
    </source>
</evidence>
<evidence type="ECO:0000256" key="7">
    <source>
        <dbReference type="SAM" id="MobiDB-lite"/>
    </source>
</evidence>
<feature type="active site" description="Proton donor" evidence="6">
    <location>
        <position position="137"/>
    </location>
</feature>
<dbReference type="EMBL" id="JABEQM010000006">
    <property type="protein sequence ID" value="MBB2201779.1"/>
    <property type="molecule type" value="Genomic_DNA"/>
</dbReference>
<reference evidence="9 10" key="1">
    <citation type="submission" date="2020-04" db="EMBL/GenBank/DDBJ databases">
        <title>Description of novel Gluconacetobacter.</title>
        <authorList>
            <person name="Sombolestani A."/>
        </authorList>
    </citation>
    <scope>NUCLEOTIDE SEQUENCE [LARGE SCALE GENOMIC DNA]</scope>
    <source>
        <strain evidence="9 10">LMG 27802</strain>
    </source>
</reference>
<dbReference type="GO" id="GO:0006189">
    <property type="term" value="P:'de novo' IMP biosynthetic process"/>
    <property type="evidence" value="ECO:0007669"/>
    <property type="project" value="UniProtKB-UniRule"/>
</dbReference>
<dbReference type="UniPathway" id="UPA00074">
    <property type="reaction ID" value="UER00126"/>
</dbReference>
<keyword evidence="2 6" id="KW-0808">Transferase</keyword>
<dbReference type="Pfam" id="PF00551">
    <property type="entry name" value="Formyl_trans_N"/>
    <property type="match status" value="1"/>
</dbReference>
<evidence type="ECO:0000259" key="8">
    <source>
        <dbReference type="Pfam" id="PF00551"/>
    </source>
</evidence>
<comment type="pathway">
    <text evidence="1 6">Purine metabolism; IMP biosynthesis via de novo pathway; N(2)-formyl-N(1)-(5-phospho-D-ribosyl)glycinamide from N(1)-(5-phospho-D-ribosyl)glycinamide (10-formyl THF route): step 1/1.</text>
</comment>
<dbReference type="PROSITE" id="PS00373">
    <property type="entry name" value="GART"/>
    <property type="match status" value="1"/>
</dbReference>
<feature type="binding site" evidence="6">
    <location>
        <position position="93"/>
    </location>
    <ligand>
        <name>(6R)-10-formyltetrahydrofolate</name>
        <dbReference type="ChEBI" id="CHEBI:195366"/>
    </ligand>
</feature>
<evidence type="ECO:0000313" key="9">
    <source>
        <dbReference type="EMBL" id="MBB2201779.1"/>
    </source>
</evidence>
<dbReference type="HAMAP" id="MF_01930">
    <property type="entry name" value="PurN"/>
    <property type="match status" value="1"/>
</dbReference>
<comment type="similarity">
    <text evidence="4 6">Belongs to the GART family.</text>
</comment>
<dbReference type="PANTHER" id="PTHR43369:SF2">
    <property type="entry name" value="PHOSPHORIBOSYLGLYCINAMIDE FORMYLTRANSFERASE"/>
    <property type="match status" value="1"/>
</dbReference>
<accession>A0A7W4K7F8</accession>